<dbReference type="PANTHER" id="PTHR31392:SF1">
    <property type="entry name" value="ALPHA-1,3-MANNOSYLTRANSFERASE MNN1-RELATED"/>
    <property type="match status" value="1"/>
</dbReference>
<evidence type="ECO:0000256" key="9">
    <source>
        <dbReference type="ARBA" id="ARBA00023180"/>
    </source>
</evidence>
<dbReference type="PANTHER" id="PTHR31392">
    <property type="entry name" value="ALPHA-1,3-MANNOSYLTRANSFERASE MNN1-RELATED"/>
    <property type="match status" value="1"/>
</dbReference>
<evidence type="ECO:0000256" key="2">
    <source>
        <dbReference type="ARBA" id="ARBA00009105"/>
    </source>
</evidence>
<dbReference type="InterPro" id="IPR022751">
    <property type="entry name" value="Alpha_mannosyltransferase"/>
</dbReference>
<feature type="region of interest" description="Disordered" evidence="10">
    <location>
        <begin position="1"/>
        <end position="25"/>
    </location>
</feature>
<sequence>MMKGRMNKPLGLFGSPPPPKEGRFHSPQYLERRKNTLLKILAGVLALALTYIVYVSTSDPKTASRHSERAKDLLTKAATADLDPGVPGRLQQVVPIPTTAPEPAAKAQVEPASHVAEPEEEEAVVVQKPNPRRKKQQKTYEAPIDEDDDAKPAGKATYGNKADAPAAPAARKSKSQSSNGGASFRKALTRIFDLLPDEIHVRELLRPIEGTGKEKLRETGLRTRAFKNFFEAWENLHLVRQDDGDVFVRDDIVQELRADPSIDNIAQTIHQYEAYRGFLQRLANLLFPYISPYFSDHMSLHSQMHKGGRGIVLTGGDKQAPFMLTSIPSFRKLGCNLPIEVMYLGESDLSEDYRAELEQLDGVVTRDISVMVSDDGWRLAGWAAKPFAILLSSFREVIFIDADSLFFKNPEVMFDDESYKKTGALFFRDRIIMPENKKRWLQQVIPKPISKNVRQSRLWTGESGHQQESGVVVIDKWRHFVAMLLVTRMNGPDRDGNESKGIIGVYDMVYGDKETFWLGWELVGDTDYAFHQGNAGIMGELKPQDPITTTTTSADLEAATPTNTDDEAPTPVATKHTICAPQLLHLDLEGKPLWFNGWILSNKFDEKKHKANTFKAYISENPKAKDPSSDEPDQWQLKQNNICCLSSPEYFSFTPEEAEALKMIMDLAREAGAYGKK</sequence>
<evidence type="ECO:0000256" key="6">
    <source>
        <dbReference type="ARBA" id="ARBA00022968"/>
    </source>
</evidence>
<evidence type="ECO:0000256" key="11">
    <source>
        <dbReference type="SAM" id="Phobius"/>
    </source>
</evidence>
<organism evidence="12 13">
    <name type="scientific">Orbilia brochopaga</name>
    <dbReference type="NCBI Taxonomy" id="3140254"/>
    <lineage>
        <taxon>Eukaryota</taxon>
        <taxon>Fungi</taxon>
        <taxon>Dikarya</taxon>
        <taxon>Ascomycota</taxon>
        <taxon>Pezizomycotina</taxon>
        <taxon>Orbiliomycetes</taxon>
        <taxon>Orbiliales</taxon>
        <taxon>Orbiliaceae</taxon>
        <taxon>Orbilia</taxon>
    </lineage>
</organism>
<protein>
    <recommendedName>
        <fullName evidence="14">Alpha-1,3-mannosyltransferase</fullName>
    </recommendedName>
</protein>
<dbReference type="GO" id="GO:0000033">
    <property type="term" value="F:alpha-1,3-mannosyltransferase activity"/>
    <property type="evidence" value="ECO:0007669"/>
    <property type="project" value="TreeGrafter"/>
</dbReference>
<dbReference type="GO" id="GO:0005794">
    <property type="term" value="C:Golgi apparatus"/>
    <property type="evidence" value="ECO:0007669"/>
    <property type="project" value="TreeGrafter"/>
</dbReference>
<reference evidence="12 13" key="1">
    <citation type="submission" date="2019-10" db="EMBL/GenBank/DDBJ databases">
        <authorList>
            <person name="Palmer J.M."/>
        </authorList>
    </citation>
    <scope>NUCLEOTIDE SEQUENCE [LARGE SCALE GENOMIC DNA]</scope>
    <source>
        <strain evidence="12 13">TWF696</strain>
    </source>
</reference>
<evidence type="ECO:0000256" key="1">
    <source>
        <dbReference type="ARBA" id="ARBA00004606"/>
    </source>
</evidence>
<keyword evidence="4" id="KW-0808">Transferase</keyword>
<evidence type="ECO:0008006" key="14">
    <source>
        <dbReference type="Google" id="ProtNLM"/>
    </source>
</evidence>
<dbReference type="Gene3D" id="3.90.550.10">
    <property type="entry name" value="Spore Coat Polysaccharide Biosynthesis Protein SpsA, Chain A"/>
    <property type="match status" value="1"/>
</dbReference>
<dbReference type="SUPFAM" id="SSF53448">
    <property type="entry name" value="Nucleotide-diphospho-sugar transferases"/>
    <property type="match status" value="1"/>
</dbReference>
<dbReference type="Pfam" id="PF11051">
    <property type="entry name" value="Mannosyl_trans3"/>
    <property type="match status" value="1"/>
</dbReference>
<dbReference type="GO" id="GO:0016020">
    <property type="term" value="C:membrane"/>
    <property type="evidence" value="ECO:0007669"/>
    <property type="project" value="UniProtKB-SubCell"/>
</dbReference>
<keyword evidence="8 11" id="KW-0472">Membrane</keyword>
<comment type="similarity">
    <text evidence="2">Belongs to the MNN1/MNT family.</text>
</comment>
<keyword evidence="9" id="KW-0325">Glycoprotein</keyword>
<dbReference type="EMBL" id="JAVHNQ010000001">
    <property type="protein sequence ID" value="KAK6359598.1"/>
    <property type="molecule type" value="Genomic_DNA"/>
</dbReference>
<name>A0AAV9VEU7_9PEZI</name>
<evidence type="ECO:0000313" key="13">
    <source>
        <dbReference type="Proteomes" id="UP001375240"/>
    </source>
</evidence>
<dbReference type="AlphaFoldDB" id="A0AAV9VEU7"/>
<accession>A0AAV9VEU7</accession>
<feature type="region of interest" description="Disordered" evidence="10">
    <location>
        <begin position="101"/>
        <end position="181"/>
    </location>
</feature>
<keyword evidence="3" id="KW-0328">Glycosyltransferase</keyword>
<evidence type="ECO:0000256" key="10">
    <source>
        <dbReference type="SAM" id="MobiDB-lite"/>
    </source>
</evidence>
<feature type="transmembrane region" description="Helical" evidence="11">
    <location>
        <begin position="36"/>
        <end position="54"/>
    </location>
</feature>
<evidence type="ECO:0000313" key="12">
    <source>
        <dbReference type="EMBL" id="KAK6359598.1"/>
    </source>
</evidence>
<comment type="subcellular location">
    <subcellularLocation>
        <location evidence="1">Membrane</location>
        <topology evidence="1">Single-pass type II membrane protein</topology>
    </subcellularLocation>
</comment>
<keyword evidence="5 11" id="KW-0812">Transmembrane</keyword>
<keyword evidence="6" id="KW-0735">Signal-anchor</keyword>
<proteinExistence type="inferred from homology"/>
<dbReference type="InterPro" id="IPR029044">
    <property type="entry name" value="Nucleotide-diphossugar_trans"/>
</dbReference>
<evidence type="ECO:0000256" key="3">
    <source>
        <dbReference type="ARBA" id="ARBA00022676"/>
    </source>
</evidence>
<evidence type="ECO:0000256" key="5">
    <source>
        <dbReference type="ARBA" id="ARBA00022692"/>
    </source>
</evidence>
<keyword evidence="13" id="KW-1185">Reference proteome</keyword>
<keyword evidence="7 11" id="KW-1133">Transmembrane helix</keyword>
<comment type="caution">
    <text evidence="12">The sequence shown here is derived from an EMBL/GenBank/DDBJ whole genome shotgun (WGS) entry which is preliminary data.</text>
</comment>
<evidence type="ECO:0000256" key="8">
    <source>
        <dbReference type="ARBA" id="ARBA00023136"/>
    </source>
</evidence>
<dbReference type="Proteomes" id="UP001375240">
    <property type="component" value="Unassembled WGS sequence"/>
</dbReference>
<evidence type="ECO:0000256" key="7">
    <source>
        <dbReference type="ARBA" id="ARBA00022989"/>
    </source>
</evidence>
<dbReference type="GO" id="GO:0006493">
    <property type="term" value="P:protein O-linked glycosylation"/>
    <property type="evidence" value="ECO:0007669"/>
    <property type="project" value="TreeGrafter"/>
</dbReference>
<evidence type="ECO:0000256" key="4">
    <source>
        <dbReference type="ARBA" id="ARBA00022679"/>
    </source>
</evidence>
<gene>
    <name evidence="12" type="ORF">TWF696_000748</name>
</gene>